<evidence type="ECO:0000313" key="3">
    <source>
        <dbReference type="WBParaSite" id="Csp11.Scaffold629.g12710.t1"/>
    </source>
</evidence>
<keyword evidence="2" id="KW-1185">Reference proteome</keyword>
<accession>A0A1I7TX88</accession>
<dbReference type="WBParaSite" id="Csp11.Scaffold629.g12710.t1">
    <property type="protein sequence ID" value="Csp11.Scaffold629.g12710.t1"/>
    <property type="gene ID" value="Csp11.Scaffold629.g12710"/>
</dbReference>
<proteinExistence type="predicted"/>
<evidence type="ECO:0000313" key="2">
    <source>
        <dbReference type="Proteomes" id="UP000095282"/>
    </source>
</evidence>
<dbReference type="AlphaFoldDB" id="A0A1I7TX88"/>
<dbReference type="STRING" id="1561998.A0A1I7TX88"/>
<reference evidence="3" key="1">
    <citation type="submission" date="2016-11" db="UniProtKB">
        <authorList>
            <consortium name="WormBaseParasite"/>
        </authorList>
    </citation>
    <scope>IDENTIFICATION</scope>
</reference>
<organism evidence="2 3">
    <name type="scientific">Caenorhabditis tropicalis</name>
    <dbReference type="NCBI Taxonomy" id="1561998"/>
    <lineage>
        <taxon>Eukaryota</taxon>
        <taxon>Metazoa</taxon>
        <taxon>Ecdysozoa</taxon>
        <taxon>Nematoda</taxon>
        <taxon>Chromadorea</taxon>
        <taxon>Rhabditida</taxon>
        <taxon>Rhabditina</taxon>
        <taxon>Rhabditomorpha</taxon>
        <taxon>Rhabditoidea</taxon>
        <taxon>Rhabditidae</taxon>
        <taxon>Peloderinae</taxon>
        <taxon>Caenorhabditis</taxon>
    </lineage>
</organism>
<dbReference type="eggNOG" id="KOG4846">
    <property type="taxonomic scope" value="Eukaryota"/>
</dbReference>
<protein>
    <submittedName>
        <fullName evidence="3">Ovule protein</fullName>
    </submittedName>
</protein>
<evidence type="ECO:0000256" key="1">
    <source>
        <dbReference type="SAM" id="MobiDB-lite"/>
    </source>
</evidence>
<dbReference type="Proteomes" id="UP000095282">
    <property type="component" value="Unplaced"/>
</dbReference>
<name>A0A1I7TX88_9PELO</name>
<sequence>MDLSSTRSLPIHLPLSLLTNISDTSTSFVSPSATSSSSFLSPSPSSAFRPVIPKNVVHQTSVPSIDTYYMTAIQSLVAATTNDDQYSELGPLEVINLK</sequence>
<feature type="region of interest" description="Disordered" evidence="1">
    <location>
        <begin position="25"/>
        <end position="46"/>
    </location>
</feature>